<keyword evidence="2" id="KW-1185">Reference proteome</keyword>
<dbReference type="EMBL" id="CM042024">
    <property type="protein sequence ID" value="KAI3810589.1"/>
    <property type="molecule type" value="Genomic_DNA"/>
</dbReference>
<organism evidence="1 2">
    <name type="scientific">Smallanthus sonchifolius</name>
    <dbReference type="NCBI Taxonomy" id="185202"/>
    <lineage>
        <taxon>Eukaryota</taxon>
        <taxon>Viridiplantae</taxon>
        <taxon>Streptophyta</taxon>
        <taxon>Embryophyta</taxon>
        <taxon>Tracheophyta</taxon>
        <taxon>Spermatophyta</taxon>
        <taxon>Magnoliopsida</taxon>
        <taxon>eudicotyledons</taxon>
        <taxon>Gunneridae</taxon>
        <taxon>Pentapetalae</taxon>
        <taxon>asterids</taxon>
        <taxon>campanulids</taxon>
        <taxon>Asterales</taxon>
        <taxon>Asteraceae</taxon>
        <taxon>Asteroideae</taxon>
        <taxon>Heliantheae alliance</taxon>
        <taxon>Millerieae</taxon>
        <taxon>Smallanthus</taxon>
    </lineage>
</organism>
<reference evidence="1 2" key="2">
    <citation type="journal article" date="2022" name="Mol. Ecol. Resour.">
        <title>The genomes of chicory, endive, great burdock and yacon provide insights into Asteraceae paleo-polyploidization history and plant inulin production.</title>
        <authorList>
            <person name="Fan W."/>
            <person name="Wang S."/>
            <person name="Wang H."/>
            <person name="Wang A."/>
            <person name="Jiang F."/>
            <person name="Liu H."/>
            <person name="Zhao H."/>
            <person name="Xu D."/>
            <person name="Zhang Y."/>
        </authorList>
    </citation>
    <scope>NUCLEOTIDE SEQUENCE [LARGE SCALE GENOMIC DNA]</scope>
    <source>
        <strain evidence="2">cv. Yunnan</strain>
        <tissue evidence="1">Leaves</tissue>
    </source>
</reference>
<name>A0ACB9IRM2_9ASTR</name>
<evidence type="ECO:0000313" key="2">
    <source>
        <dbReference type="Proteomes" id="UP001056120"/>
    </source>
</evidence>
<comment type="caution">
    <text evidence="1">The sequence shown here is derived from an EMBL/GenBank/DDBJ whole genome shotgun (WGS) entry which is preliminary data.</text>
</comment>
<protein>
    <submittedName>
        <fullName evidence="1">Uncharacterized protein</fullName>
    </submittedName>
</protein>
<dbReference type="Proteomes" id="UP001056120">
    <property type="component" value="Linkage Group LG07"/>
</dbReference>
<reference evidence="2" key="1">
    <citation type="journal article" date="2022" name="Mol. Ecol. Resour.">
        <title>The genomes of chicory, endive, great burdock and yacon provide insights into Asteraceae palaeo-polyploidization history and plant inulin production.</title>
        <authorList>
            <person name="Fan W."/>
            <person name="Wang S."/>
            <person name="Wang H."/>
            <person name="Wang A."/>
            <person name="Jiang F."/>
            <person name="Liu H."/>
            <person name="Zhao H."/>
            <person name="Xu D."/>
            <person name="Zhang Y."/>
        </authorList>
    </citation>
    <scope>NUCLEOTIDE SEQUENCE [LARGE SCALE GENOMIC DNA]</scope>
    <source>
        <strain evidence="2">cv. Yunnan</strain>
    </source>
</reference>
<evidence type="ECO:0000313" key="1">
    <source>
        <dbReference type="EMBL" id="KAI3810589.1"/>
    </source>
</evidence>
<sequence length="143" mass="16597">MQSTTHYFNFCYILLLMSSSFSSSNQVGCYCGLPARIRTSYTHENPKRRFQVCLKSNSGPRCSLWEWIDPKPIKLKLNIQKELEDVKAELQNYKSKVDLRKEMDMISRKLYNVIILLVGFSTSIRIAIEFLKRIPRLGGLLEG</sequence>
<accession>A0ACB9IRM2</accession>
<gene>
    <name evidence="1" type="ORF">L1987_20210</name>
</gene>
<proteinExistence type="predicted"/>